<feature type="repeat" description="PPR" evidence="2">
    <location>
        <begin position="618"/>
        <end position="652"/>
    </location>
</feature>
<dbReference type="InterPro" id="IPR046960">
    <property type="entry name" value="PPR_At4g14850-like_plant"/>
</dbReference>
<dbReference type="Gene3D" id="1.25.40.10">
    <property type="entry name" value="Tetratricopeptide repeat domain"/>
    <property type="match status" value="6"/>
</dbReference>
<name>A0A8T2TY05_CERRI</name>
<evidence type="ECO:0000313" key="4">
    <source>
        <dbReference type="Proteomes" id="UP000825935"/>
    </source>
</evidence>
<feature type="repeat" description="PPR" evidence="2">
    <location>
        <begin position="400"/>
        <end position="434"/>
    </location>
</feature>
<dbReference type="InterPro" id="IPR011990">
    <property type="entry name" value="TPR-like_helical_dom_sf"/>
</dbReference>
<dbReference type="PROSITE" id="PS51375">
    <property type="entry name" value="PPR"/>
    <property type="match status" value="5"/>
</dbReference>
<dbReference type="NCBIfam" id="TIGR00756">
    <property type="entry name" value="PPR"/>
    <property type="match status" value="4"/>
</dbReference>
<dbReference type="AlphaFoldDB" id="A0A8T2TY05"/>
<reference evidence="3" key="1">
    <citation type="submission" date="2021-08" db="EMBL/GenBank/DDBJ databases">
        <title>WGS assembly of Ceratopteris richardii.</title>
        <authorList>
            <person name="Marchant D.B."/>
            <person name="Chen G."/>
            <person name="Jenkins J."/>
            <person name="Shu S."/>
            <person name="Leebens-Mack J."/>
            <person name="Grimwood J."/>
            <person name="Schmutz J."/>
            <person name="Soltis P."/>
            <person name="Soltis D."/>
            <person name="Chen Z.-H."/>
        </authorList>
    </citation>
    <scope>NUCLEOTIDE SEQUENCE</scope>
    <source>
        <strain evidence="3">Whitten #5841</strain>
        <tissue evidence="3">Leaf</tissue>
    </source>
</reference>
<feature type="repeat" description="PPR" evidence="2">
    <location>
        <begin position="282"/>
        <end position="316"/>
    </location>
</feature>
<protein>
    <recommendedName>
        <fullName evidence="5">Pentatricopeptide repeat-containing protein</fullName>
    </recommendedName>
</protein>
<dbReference type="Pfam" id="PF13041">
    <property type="entry name" value="PPR_2"/>
    <property type="match status" value="4"/>
</dbReference>
<dbReference type="PANTHER" id="PTHR47926">
    <property type="entry name" value="PENTATRICOPEPTIDE REPEAT-CONTAINING PROTEIN"/>
    <property type="match status" value="1"/>
</dbReference>
<gene>
    <name evidence="3" type="ORF">KP509_11G091700</name>
</gene>
<dbReference type="EMBL" id="CM035416">
    <property type="protein sequence ID" value="KAH7426234.1"/>
    <property type="molecule type" value="Genomic_DNA"/>
</dbReference>
<dbReference type="OrthoDB" id="185373at2759"/>
<dbReference type="GO" id="GO:0009451">
    <property type="term" value="P:RNA modification"/>
    <property type="evidence" value="ECO:0007669"/>
    <property type="project" value="InterPro"/>
</dbReference>
<keyword evidence="1" id="KW-0677">Repeat</keyword>
<dbReference type="FunFam" id="1.25.40.10:FF:000158">
    <property type="entry name" value="pentatricopeptide repeat-containing protein At2g33680"/>
    <property type="match status" value="1"/>
</dbReference>
<evidence type="ECO:0000256" key="1">
    <source>
        <dbReference type="ARBA" id="ARBA00022737"/>
    </source>
</evidence>
<dbReference type="GO" id="GO:0048731">
    <property type="term" value="P:system development"/>
    <property type="evidence" value="ECO:0007669"/>
    <property type="project" value="UniProtKB-ARBA"/>
</dbReference>
<organism evidence="3 4">
    <name type="scientific">Ceratopteris richardii</name>
    <name type="common">Triangle waterfern</name>
    <dbReference type="NCBI Taxonomy" id="49495"/>
    <lineage>
        <taxon>Eukaryota</taxon>
        <taxon>Viridiplantae</taxon>
        <taxon>Streptophyta</taxon>
        <taxon>Embryophyta</taxon>
        <taxon>Tracheophyta</taxon>
        <taxon>Polypodiopsida</taxon>
        <taxon>Polypodiidae</taxon>
        <taxon>Polypodiales</taxon>
        <taxon>Pteridineae</taxon>
        <taxon>Pteridaceae</taxon>
        <taxon>Parkerioideae</taxon>
        <taxon>Ceratopteris</taxon>
    </lineage>
</organism>
<accession>A0A8T2TY05</accession>
<evidence type="ECO:0008006" key="5">
    <source>
        <dbReference type="Google" id="ProtNLM"/>
    </source>
</evidence>
<dbReference type="InterPro" id="IPR002885">
    <property type="entry name" value="PPR_rpt"/>
</dbReference>
<dbReference type="GO" id="GO:0003723">
    <property type="term" value="F:RNA binding"/>
    <property type="evidence" value="ECO:0007669"/>
    <property type="project" value="InterPro"/>
</dbReference>
<feature type="repeat" description="PPR" evidence="2">
    <location>
        <begin position="181"/>
        <end position="215"/>
    </location>
</feature>
<proteinExistence type="predicted"/>
<sequence length="781" mass="88648">MRVSAYPVTITARSNSNIVADREKRLWKDLLTNPREWWDNREEKRSACHPDFRHKTIREPLFLCSKYRPLWMEVHLSSVLDAVANAYPCPPPFHGAADLDMMLHIFLSMKENLPSHTTYWSFARACNENKYLCHAKQLFGEFSIVKFDSFSILGEYLVGIFAKFEDEEAVLEAFHVLPYRSSYTWTALMFMYVDQGKANKALEFYELMQAERVEPNERTFVALLQACGCARELEKGRSIHEIATKAGMATNAFVICTAVSMYGKCGSLSEALHTFHQMPKHSVVSWTAILSSFLEQGEEENSLQLYKMMLREHMKPNDRTITIALQACGELARKHDSVFEEDIGMKFKCLEIGRALHSGARKKGYHMDTFVNTALICMYGKCGSISEAEYVLISCVDQHNIVLWNALLSSYLECGLEKRALLLYAWMLKQNVPLNKRTYVIIIQAICILAEKEEPAMINKQQTKSMSADIIHAIHNDVQHKKFDDDTIVGSTLVSAYGKCGMVANAEIVFFRLKDIDVIAWTVLLSMYVEAGEVNKALHIYMHIQERGITLDDSVLLCGLQACADVGNTIICDQIHFTITSAYDRLCTSLALNLIHTYGECTGVRDSEAVFDQLYHLNVVLWTSMLDGCIRAGKYRNGLNLFEEMKQAGIVPDGVSFLLSLTACGHIGLVEKGIEYFDSMYREYKIAPTIKHYACMVSLFSHVGDFVQLENLLTRMSAGPTMAFWLFLLEACRTYGNVKMARWVFDQVRRLDPNEIAASAMMEMNVDAGQCDFSDFSTLKK</sequence>
<evidence type="ECO:0000313" key="3">
    <source>
        <dbReference type="EMBL" id="KAH7426234.1"/>
    </source>
</evidence>
<comment type="caution">
    <text evidence="3">The sequence shown here is derived from an EMBL/GenBank/DDBJ whole genome shotgun (WGS) entry which is preliminary data.</text>
</comment>
<keyword evidence="4" id="KW-1185">Reference proteome</keyword>
<dbReference type="Proteomes" id="UP000825935">
    <property type="component" value="Chromosome 11"/>
</dbReference>
<feature type="repeat" description="PPR" evidence="2">
    <location>
        <begin position="517"/>
        <end position="551"/>
    </location>
</feature>
<evidence type="ECO:0000256" key="2">
    <source>
        <dbReference type="PROSITE-ProRule" id="PRU00708"/>
    </source>
</evidence>
<dbReference type="Pfam" id="PF01535">
    <property type="entry name" value="PPR"/>
    <property type="match status" value="3"/>
</dbReference>
<dbReference type="FunFam" id="1.25.40.10:FF:000285">
    <property type="entry name" value="Pentatricopeptide repeat-containing protein, chloroplastic"/>
    <property type="match status" value="1"/>
</dbReference>